<evidence type="ECO:0000256" key="3">
    <source>
        <dbReference type="PROSITE-ProRule" id="PRU00169"/>
    </source>
</evidence>
<protein>
    <submittedName>
        <fullName evidence="5">Response regulator</fullName>
    </submittedName>
</protein>
<keyword evidence="2" id="KW-0238">DNA-binding</keyword>
<dbReference type="Proteomes" id="UP001596250">
    <property type="component" value="Unassembled WGS sequence"/>
</dbReference>
<keyword evidence="1" id="KW-0963">Cytoplasm</keyword>
<dbReference type="Pfam" id="PF00072">
    <property type="entry name" value="Response_reg"/>
    <property type="match status" value="1"/>
</dbReference>
<dbReference type="InterPro" id="IPR001789">
    <property type="entry name" value="Sig_transdc_resp-reg_receiver"/>
</dbReference>
<feature type="domain" description="Response regulatory" evidence="4">
    <location>
        <begin position="3"/>
        <end position="120"/>
    </location>
</feature>
<name>A0ABW1IL45_9BACL</name>
<dbReference type="RefSeq" id="WP_379892898.1">
    <property type="nucleotide sequence ID" value="NZ_CBCSCT010000023.1"/>
</dbReference>
<evidence type="ECO:0000313" key="6">
    <source>
        <dbReference type="Proteomes" id="UP001596250"/>
    </source>
</evidence>
<evidence type="ECO:0000256" key="2">
    <source>
        <dbReference type="ARBA" id="ARBA00023125"/>
    </source>
</evidence>
<keyword evidence="6" id="KW-1185">Reference proteome</keyword>
<dbReference type="EMBL" id="JBHSQV010000031">
    <property type="protein sequence ID" value="MFC5985750.1"/>
    <property type="molecule type" value="Genomic_DNA"/>
</dbReference>
<keyword evidence="3" id="KW-0597">Phosphoprotein</keyword>
<dbReference type="InterPro" id="IPR041522">
    <property type="entry name" value="CdaR_GGDEF"/>
</dbReference>
<feature type="modified residue" description="4-aspartylphosphate" evidence="3">
    <location>
        <position position="55"/>
    </location>
</feature>
<evidence type="ECO:0000256" key="1">
    <source>
        <dbReference type="ARBA" id="ARBA00022490"/>
    </source>
</evidence>
<organism evidence="5 6">
    <name type="scientific">Marinicrinis lubricantis</name>
    <dbReference type="NCBI Taxonomy" id="2086470"/>
    <lineage>
        <taxon>Bacteria</taxon>
        <taxon>Bacillati</taxon>
        <taxon>Bacillota</taxon>
        <taxon>Bacilli</taxon>
        <taxon>Bacillales</taxon>
        <taxon>Paenibacillaceae</taxon>
    </lineage>
</organism>
<gene>
    <name evidence="5" type="ORF">ACFPXP_04820</name>
</gene>
<dbReference type="Gene3D" id="3.40.50.2300">
    <property type="match status" value="1"/>
</dbReference>
<sequence length="332" mass="38855">MFKVVIVDDEPLIREGLKTLVPWESYDFTIVDIAKNGKDALEKYEIHKPNLMVVDIRMPGMDGLELIENIRRKDSSLHFLILSGYADFEYAKRAIVCNVDGYIVKPVDEDELSSYLEKVSNMLKKESELKHTTELETEWRHDHLVQYLLSHEKGKADQEFKQKLERSDLLWSTYQPVVFQLYAEHDVTEETIYAIKESLSGYAEKDQRGIVFSRDHYVGMLLRTSLRTEQASQQLYHDLSELISKHGVGFNAALGEPVKSYLDISKSFEQAIELLRRHFLYKKGRWITAEGYPLYRTQSGKNDALSLSMHKLRWTDFIMPWTSETRKRLRKH</sequence>
<dbReference type="InterPro" id="IPR011006">
    <property type="entry name" value="CheY-like_superfamily"/>
</dbReference>
<dbReference type="PANTHER" id="PTHR42713:SF3">
    <property type="entry name" value="TRANSCRIPTIONAL REGULATORY PROTEIN HPTR"/>
    <property type="match status" value="1"/>
</dbReference>
<comment type="caution">
    <text evidence="5">The sequence shown here is derived from an EMBL/GenBank/DDBJ whole genome shotgun (WGS) entry which is preliminary data.</text>
</comment>
<dbReference type="PROSITE" id="PS50110">
    <property type="entry name" value="RESPONSE_REGULATORY"/>
    <property type="match status" value="1"/>
</dbReference>
<dbReference type="SMART" id="SM00448">
    <property type="entry name" value="REC"/>
    <property type="match status" value="1"/>
</dbReference>
<dbReference type="Pfam" id="PF17853">
    <property type="entry name" value="GGDEF_2"/>
    <property type="match status" value="1"/>
</dbReference>
<dbReference type="InterPro" id="IPR051552">
    <property type="entry name" value="HptR"/>
</dbReference>
<dbReference type="SUPFAM" id="SSF52172">
    <property type="entry name" value="CheY-like"/>
    <property type="match status" value="1"/>
</dbReference>
<evidence type="ECO:0000313" key="5">
    <source>
        <dbReference type="EMBL" id="MFC5985750.1"/>
    </source>
</evidence>
<proteinExistence type="predicted"/>
<accession>A0ABW1IL45</accession>
<dbReference type="PANTHER" id="PTHR42713">
    <property type="entry name" value="HISTIDINE KINASE-RELATED"/>
    <property type="match status" value="1"/>
</dbReference>
<evidence type="ECO:0000259" key="4">
    <source>
        <dbReference type="PROSITE" id="PS50110"/>
    </source>
</evidence>
<reference evidence="6" key="1">
    <citation type="journal article" date="2019" name="Int. J. Syst. Evol. Microbiol.">
        <title>The Global Catalogue of Microorganisms (GCM) 10K type strain sequencing project: providing services to taxonomists for standard genome sequencing and annotation.</title>
        <authorList>
            <consortium name="The Broad Institute Genomics Platform"/>
            <consortium name="The Broad Institute Genome Sequencing Center for Infectious Disease"/>
            <person name="Wu L."/>
            <person name="Ma J."/>
        </authorList>
    </citation>
    <scope>NUCLEOTIDE SEQUENCE [LARGE SCALE GENOMIC DNA]</scope>
    <source>
        <strain evidence="6">CCM 8749</strain>
    </source>
</reference>
<dbReference type="CDD" id="cd17536">
    <property type="entry name" value="REC_YesN-like"/>
    <property type="match status" value="1"/>
</dbReference>